<feature type="compositionally biased region" description="Low complexity" evidence="1">
    <location>
        <begin position="52"/>
        <end position="64"/>
    </location>
</feature>
<evidence type="ECO:0000256" key="1">
    <source>
        <dbReference type="SAM" id="MobiDB-lite"/>
    </source>
</evidence>
<sequence length="170" mass="18306">MTAAQLYRTNSRKFQHAFYEHTSAEVIQRYPADGQQPAQRPNNGSRSVTSYSAAQPLSSSQAQATPHRTNGGPSAHDVTVAWTSPLPLNPSSNAKSLHHTDVADSTNYSPPPPLLTSTRSPPQASSALRPPPAAVRADPMAALDAGVGELEQLLDSWQELERETDNILDL</sequence>
<dbReference type="EMBL" id="CYKH01000316">
    <property type="protein sequence ID" value="CUF40089.1"/>
    <property type="molecule type" value="Genomic_DNA"/>
</dbReference>
<dbReference type="Proteomes" id="UP000051952">
    <property type="component" value="Unassembled WGS sequence"/>
</dbReference>
<keyword evidence="3" id="KW-1185">Reference proteome</keyword>
<gene>
    <name evidence="2" type="ORF">BSAL_62180</name>
</gene>
<feature type="region of interest" description="Disordered" evidence="1">
    <location>
        <begin position="32"/>
        <end position="140"/>
    </location>
</feature>
<reference evidence="3" key="1">
    <citation type="submission" date="2015-09" db="EMBL/GenBank/DDBJ databases">
        <authorList>
            <consortium name="Pathogen Informatics"/>
        </authorList>
    </citation>
    <scope>NUCLEOTIDE SEQUENCE [LARGE SCALE GENOMIC DNA]</scope>
    <source>
        <strain evidence="3">Lake Konstanz</strain>
    </source>
</reference>
<evidence type="ECO:0000313" key="3">
    <source>
        <dbReference type="Proteomes" id="UP000051952"/>
    </source>
</evidence>
<organism evidence="2 3">
    <name type="scientific">Bodo saltans</name>
    <name type="common">Flagellated protozoan</name>
    <dbReference type="NCBI Taxonomy" id="75058"/>
    <lineage>
        <taxon>Eukaryota</taxon>
        <taxon>Discoba</taxon>
        <taxon>Euglenozoa</taxon>
        <taxon>Kinetoplastea</taxon>
        <taxon>Metakinetoplastina</taxon>
        <taxon>Eubodonida</taxon>
        <taxon>Bodonidae</taxon>
        <taxon>Bodo</taxon>
    </lineage>
</organism>
<accession>A0A0S4IRD7</accession>
<dbReference type="VEuPathDB" id="TriTrypDB:BSAL_62180"/>
<protein>
    <submittedName>
        <fullName evidence="2">Uncharacterized protein</fullName>
    </submittedName>
</protein>
<evidence type="ECO:0000313" key="2">
    <source>
        <dbReference type="EMBL" id="CUF40089.1"/>
    </source>
</evidence>
<name>A0A0S4IRD7_BODSA</name>
<proteinExistence type="predicted"/>
<feature type="compositionally biased region" description="Polar residues" evidence="1">
    <location>
        <begin position="36"/>
        <end position="51"/>
    </location>
</feature>
<dbReference type="AlphaFoldDB" id="A0A0S4IRD7"/>
<feature type="non-terminal residue" evidence="2">
    <location>
        <position position="170"/>
    </location>
</feature>